<evidence type="ECO:0000313" key="1">
    <source>
        <dbReference type="EMBL" id="KAL1216947.1"/>
    </source>
</evidence>
<dbReference type="Proteomes" id="UP001558713">
    <property type="component" value="Unassembled WGS sequence"/>
</dbReference>
<accession>A0ABD1BDG6</accession>
<comment type="caution">
    <text evidence="1">The sequence shown here is derived from an EMBL/GenBank/DDBJ whole genome shotgun (WGS) entry which is preliminary data.</text>
</comment>
<protein>
    <submittedName>
        <fullName evidence="1">Uncharacterized protein</fullName>
    </submittedName>
</protein>
<dbReference type="EMBL" id="JBANAX010000255">
    <property type="protein sequence ID" value="KAL1216947.1"/>
    <property type="molecule type" value="Genomic_DNA"/>
</dbReference>
<evidence type="ECO:0000313" key="2">
    <source>
        <dbReference type="Proteomes" id="UP001558713"/>
    </source>
</evidence>
<organism evidence="1 2">
    <name type="scientific">Cardamine amara subsp. amara</name>
    <dbReference type="NCBI Taxonomy" id="228776"/>
    <lineage>
        <taxon>Eukaryota</taxon>
        <taxon>Viridiplantae</taxon>
        <taxon>Streptophyta</taxon>
        <taxon>Embryophyta</taxon>
        <taxon>Tracheophyta</taxon>
        <taxon>Spermatophyta</taxon>
        <taxon>Magnoliopsida</taxon>
        <taxon>eudicotyledons</taxon>
        <taxon>Gunneridae</taxon>
        <taxon>Pentapetalae</taxon>
        <taxon>rosids</taxon>
        <taxon>malvids</taxon>
        <taxon>Brassicales</taxon>
        <taxon>Brassicaceae</taxon>
        <taxon>Cardamineae</taxon>
        <taxon>Cardamine</taxon>
    </lineage>
</organism>
<reference evidence="1 2" key="1">
    <citation type="submission" date="2024-04" db="EMBL/GenBank/DDBJ databases">
        <title>Genome assembly C_amara_ONT_v2.</title>
        <authorList>
            <person name="Yant L."/>
            <person name="Moore C."/>
            <person name="Slenker M."/>
        </authorList>
    </citation>
    <scope>NUCLEOTIDE SEQUENCE [LARGE SCALE GENOMIC DNA]</scope>
    <source>
        <tissue evidence="1">Leaf</tissue>
    </source>
</reference>
<keyword evidence="2" id="KW-1185">Reference proteome</keyword>
<gene>
    <name evidence="1" type="ORF">V5N11_018749</name>
</gene>
<sequence length="90" mass="10537">MHRKEIKALNDKQDKLLMIQPKTVHFLDEEELFQIQAEETDQVEEASYIQNQGNYNKGFINYSKNLNLSYRSTNVATPKIRCTLSNRTNS</sequence>
<proteinExistence type="predicted"/>
<dbReference type="AlphaFoldDB" id="A0ABD1BDG6"/>
<name>A0ABD1BDG6_CARAN</name>